<evidence type="ECO:0000256" key="1">
    <source>
        <dbReference type="SAM" id="SignalP"/>
    </source>
</evidence>
<keyword evidence="3" id="KW-1185">Reference proteome</keyword>
<organism evidence="2 3">
    <name type="scientific">Jeotgalibacillus malaysiensis</name>
    <dbReference type="NCBI Taxonomy" id="1508404"/>
    <lineage>
        <taxon>Bacteria</taxon>
        <taxon>Bacillati</taxon>
        <taxon>Bacillota</taxon>
        <taxon>Bacilli</taxon>
        <taxon>Bacillales</taxon>
        <taxon>Caryophanaceae</taxon>
        <taxon>Jeotgalibacillus</taxon>
    </lineage>
</organism>
<protein>
    <recommendedName>
        <fullName evidence="4">Lipoprotein</fullName>
    </recommendedName>
</protein>
<dbReference type="EMBL" id="CP009416">
    <property type="protein sequence ID" value="AJD92859.1"/>
    <property type="molecule type" value="Genomic_DNA"/>
</dbReference>
<evidence type="ECO:0000313" key="2">
    <source>
        <dbReference type="EMBL" id="AJD92859.1"/>
    </source>
</evidence>
<sequence length="100" mass="11283">MRKLVLAFMFSTLFIAGCSATANESNLSAFPEYDNLIEYIDIESVSAEIADDNPGERVILFKDESGEVQYKSIFVKETNWHKIVQTDGPNLFNDVIETNL</sequence>
<accession>A0A0B5AXZ6</accession>
<dbReference type="BioCyc" id="JESP1508404:G14D9-12823-MONOMER"/>
<evidence type="ECO:0000313" key="3">
    <source>
        <dbReference type="Proteomes" id="UP000031449"/>
    </source>
</evidence>
<dbReference type="AlphaFoldDB" id="A0A0B5AXZ6"/>
<dbReference type="HOGENOM" id="CLU_2302069_0_0_9"/>
<name>A0A0B5AXZ6_9BACL</name>
<gene>
    <name evidence="2" type="ORF">JMA_35420</name>
</gene>
<keyword evidence="1" id="KW-0732">Signal</keyword>
<evidence type="ECO:0008006" key="4">
    <source>
        <dbReference type="Google" id="ProtNLM"/>
    </source>
</evidence>
<dbReference type="PROSITE" id="PS51257">
    <property type="entry name" value="PROKAR_LIPOPROTEIN"/>
    <property type="match status" value="1"/>
</dbReference>
<proteinExistence type="predicted"/>
<dbReference type="Proteomes" id="UP000031449">
    <property type="component" value="Chromosome"/>
</dbReference>
<reference evidence="2 3" key="1">
    <citation type="submission" date="2014-08" db="EMBL/GenBank/DDBJ databases">
        <title>Complete genome of a marine bacteria Jeotgalibacillus malaysiensis.</title>
        <authorList>
            <person name="Yaakop A.S."/>
            <person name="Chan K.-G."/>
            <person name="Goh K.M."/>
        </authorList>
    </citation>
    <scope>NUCLEOTIDE SEQUENCE [LARGE SCALE GENOMIC DNA]</scope>
    <source>
        <strain evidence="2 3">D5</strain>
    </source>
</reference>
<dbReference type="OrthoDB" id="2168541at2"/>
<feature type="signal peptide" evidence="1">
    <location>
        <begin position="1"/>
        <end position="22"/>
    </location>
</feature>
<feature type="chain" id="PRO_5002113485" description="Lipoprotein" evidence="1">
    <location>
        <begin position="23"/>
        <end position="100"/>
    </location>
</feature>
<dbReference type="KEGG" id="jeo:JMA_35420"/>